<feature type="region of interest" description="Disordered" evidence="14">
    <location>
        <begin position="38"/>
        <end position="65"/>
    </location>
</feature>
<evidence type="ECO:0000256" key="14">
    <source>
        <dbReference type="SAM" id="MobiDB-lite"/>
    </source>
</evidence>
<keyword evidence="10 13" id="KW-0119">Carbohydrate metabolism</keyword>
<keyword evidence="6 13" id="KW-0548">Nucleotidyltransferase</keyword>
<feature type="binding site" evidence="12">
    <location>
        <position position="312"/>
    </location>
    <ligand>
        <name>Fe cation</name>
        <dbReference type="ChEBI" id="CHEBI:24875"/>
    </ligand>
</feature>
<feature type="domain" description="Galactose-1-phosphate uridyl transferase C-terminal" evidence="16">
    <location>
        <begin position="190"/>
        <end position="362"/>
    </location>
</feature>
<dbReference type="EMBL" id="GDRN01070672">
    <property type="protein sequence ID" value="JAI63835.1"/>
    <property type="molecule type" value="Transcribed_RNA"/>
</dbReference>
<dbReference type="InterPro" id="IPR005850">
    <property type="entry name" value="GalP_Utransf_C"/>
</dbReference>
<sequence>MDTKGKEAAFDPTEHQHVRFNPLRGDWVLVSPHRMKRPWAGQVEPPPQDDLPDHDPTNPLCPGVSRPSGVVNPNYTSTFVFNNDFPALLEEVPSPPEAPGEELLRWGPARGCCRVMCFHPKTSVTLPTMTQDEVRNVVDRWVAETEELGQKYEWVQIFENKGATMGCSNPHPHCQIWASSFLPSEAMLEDMHQKQYFLKHGTRLLHDYTTKELQQKERIVLEQEDWLVVVPHWAVWPYETLVLPRRPVSRITQLTSSERDGLACVIRRLTAKYDNLFQCSFPYSMGWHGAPTGCHLQEKGEGLGVSDYWVLHAHYYPPLLRSATVKKFMVGYEMLAQAQRDLTPEQAARTLRDLPDIHYKCRKD</sequence>
<dbReference type="AlphaFoldDB" id="A0A0P4WDU1"/>
<dbReference type="InterPro" id="IPR001937">
    <property type="entry name" value="GalP_UDPtransf1"/>
</dbReference>
<evidence type="ECO:0000259" key="15">
    <source>
        <dbReference type="Pfam" id="PF01087"/>
    </source>
</evidence>
<keyword evidence="9 13" id="KW-0299">Galactose metabolism</keyword>
<evidence type="ECO:0000256" key="13">
    <source>
        <dbReference type="RuleBase" id="RU000506"/>
    </source>
</evidence>
<dbReference type="PROSITE" id="PS00117">
    <property type="entry name" value="GAL_P_UDP_TRANSF_I"/>
    <property type="match status" value="1"/>
</dbReference>
<comment type="cofactor">
    <cofactor evidence="12">
        <name>Fe cation</name>
        <dbReference type="ChEBI" id="CHEBI:24875"/>
    </cofactor>
    <text evidence="12">Binds 1 Fe cation per subunit.</text>
</comment>
<dbReference type="NCBIfam" id="TIGR00209">
    <property type="entry name" value="galT_1"/>
    <property type="match status" value="1"/>
</dbReference>
<evidence type="ECO:0000256" key="9">
    <source>
        <dbReference type="ARBA" id="ARBA00023144"/>
    </source>
</evidence>
<dbReference type="GO" id="GO:0008270">
    <property type="term" value="F:zinc ion binding"/>
    <property type="evidence" value="ECO:0007669"/>
    <property type="project" value="InterPro"/>
</dbReference>
<evidence type="ECO:0000256" key="6">
    <source>
        <dbReference type="ARBA" id="ARBA00022695"/>
    </source>
</evidence>
<evidence type="ECO:0000256" key="7">
    <source>
        <dbReference type="ARBA" id="ARBA00022723"/>
    </source>
</evidence>
<dbReference type="InterPro" id="IPR005849">
    <property type="entry name" value="GalP_Utransf_N"/>
</dbReference>
<dbReference type="GO" id="GO:0005737">
    <property type="term" value="C:cytoplasm"/>
    <property type="evidence" value="ECO:0007669"/>
    <property type="project" value="TreeGrafter"/>
</dbReference>
<dbReference type="NCBIfam" id="NF008724">
    <property type="entry name" value="PRK11720.1"/>
    <property type="match status" value="1"/>
</dbReference>
<name>A0A0P4WDU1_SCYOL</name>
<evidence type="ECO:0000313" key="17">
    <source>
        <dbReference type="EMBL" id="JAI63835.1"/>
    </source>
</evidence>
<evidence type="ECO:0000256" key="2">
    <source>
        <dbReference type="ARBA" id="ARBA00001947"/>
    </source>
</evidence>
<organism evidence="17">
    <name type="scientific">Scylla olivacea</name>
    <name type="common">Orange mud crab</name>
    <name type="synonym">Cancer olivacea</name>
    <dbReference type="NCBI Taxonomy" id="85551"/>
    <lineage>
        <taxon>Eukaryota</taxon>
        <taxon>Metazoa</taxon>
        <taxon>Ecdysozoa</taxon>
        <taxon>Arthropoda</taxon>
        <taxon>Crustacea</taxon>
        <taxon>Multicrustacea</taxon>
        <taxon>Malacostraca</taxon>
        <taxon>Eumalacostraca</taxon>
        <taxon>Eucarida</taxon>
        <taxon>Decapoda</taxon>
        <taxon>Pleocyemata</taxon>
        <taxon>Brachyura</taxon>
        <taxon>Eubrachyura</taxon>
        <taxon>Portunoidea</taxon>
        <taxon>Portunidae</taxon>
        <taxon>Portuninae</taxon>
        <taxon>Scylla</taxon>
    </lineage>
</organism>
<accession>A0A0P4WDU1</accession>
<evidence type="ECO:0000256" key="11">
    <source>
        <dbReference type="PIRSR" id="PIRSR000808-1"/>
    </source>
</evidence>
<dbReference type="InterPro" id="IPR036265">
    <property type="entry name" value="HIT-like_sf"/>
</dbReference>
<evidence type="ECO:0000256" key="3">
    <source>
        <dbReference type="ARBA" id="ARBA00004947"/>
    </source>
</evidence>
<comment type="pathway">
    <text evidence="3 13">Carbohydrate metabolism; galactose metabolism.</text>
</comment>
<feature type="binding site" evidence="12">
    <location>
        <position position="288"/>
    </location>
    <ligand>
        <name>Fe cation</name>
        <dbReference type="ChEBI" id="CHEBI:24875"/>
    </ligand>
</feature>
<dbReference type="FunFam" id="3.30.428.10:FF:000001">
    <property type="entry name" value="Galactose-1-phosphate uridylyltransferase"/>
    <property type="match status" value="1"/>
</dbReference>
<comment type="catalytic activity">
    <reaction evidence="1 13">
        <text>alpha-D-galactose 1-phosphate + UDP-alpha-D-glucose = alpha-D-glucose 1-phosphate + UDP-alpha-D-galactose</text>
        <dbReference type="Rhea" id="RHEA:13989"/>
        <dbReference type="ChEBI" id="CHEBI:58336"/>
        <dbReference type="ChEBI" id="CHEBI:58601"/>
        <dbReference type="ChEBI" id="CHEBI:58885"/>
        <dbReference type="ChEBI" id="CHEBI:66914"/>
        <dbReference type="EC" id="2.7.7.12"/>
    </reaction>
</comment>
<protein>
    <recommendedName>
        <fullName evidence="13">Galactose-1-phosphate uridylyltransferase</fullName>
        <ecNumber evidence="13">2.7.7.12</ecNumber>
    </recommendedName>
</protein>
<feature type="binding site" evidence="12">
    <location>
        <position position="314"/>
    </location>
    <ligand>
        <name>Fe cation</name>
        <dbReference type="ChEBI" id="CHEBI:24875"/>
    </ligand>
</feature>
<dbReference type="GO" id="GO:0008108">
    <property type="term" value="F:UDP-glucose:hexose-1-phosphate uridylyltransferase activity"/>
    <property type="evidence" value="ECO:0007669"/>
    <property type="project" value="UniProtKB-EC"/>
</dbReference>
<keyword evidence="12" id="KW-0408">Iron</keyword>
<dbReference type="Pfam" id="PF01087">
    <property type="entry name" value="GalP_UDP_transf"/>
    <property type="match status" value="1"/>
</dbReference>
<dbReference type="InterPro" id="IPR019779">
    <property type="entry name" value="GalP_UDPtransf1_His-AS"/>
</dbReference>
<dbReference type="Gene3D" id="3.30.428.10">
    <property type="entry name" value="HIT-like"/>
    <property type="match status" value="2"/>
</dbReference>
<evidence type="ECO:0000256" key="4">
    <source>
        <dbReference type="ARBA" id="ARBA00010951"/>
    </source>
</evidence>
<dbReference type="PANTHER" id="PTHR11943:SF1">
    <property type="entry name" value="GALACTOSE-1-PHOSPHATE URIDYLYLTRANSFERASE"/>
    <property type="match status" value="1"/>
</dbReference>
<evidence type="ECO:0000256" key="10">
    <source>
        <dbReference type="ARBA" id="ARBA00023277"/>
    </source>
</evidence>
<dbReference type="PANTHER" id="PTHR11943">
    <property type="entry name" value="GALACTOSE-1-PHOSPHATE URIDYLYLTRANSFERASE"/>
    <property type="match status" value="1"/>
</dbReference>
<keyword evidence="7 12" id="KW-0479">Metal-binding</keyword>
<feature type="domain" description="Galactose-1-phosphate uridyl transferase N-terminal" evidence="15">
    <location>
        <begin position="10"/>
        <end position="183"/>
    </location>
</feature>
<evidence type="ECO:0000256" key="5">
    <source>
        <dbReference type="ARBA" id="ARBA00022679"/>
    </source>
</evidence>
<evidence type="ECO:0000256" key="12">
    <source>
        <dbReference type="PIRSR" id="PIRSR000808-4"/>
    </source>
</evidence>
<evidence type="ECO:0000256" key="1">
    <source>
        <dbReference type="ARBA" id="ARBA00001107"/>
    </source>
</evidence>
<feature type="active site" description="Tele-UMP-histidine intermediate" evidence="11">
    <location>
        <position position="173"/>
    </location>
</feature>
<feature type="binding site" evidence="12">
    <location>
        <position position="189"/>
    </location>
    <ligand>
        <name>Fe cation</name>
        <dbReference type="ChEBI" id="CHEBI:24875"/>
    </ligand>
</feature>
<keyword evidence="5 13" id="KW-0808">Transferase</keyword>
<dbReference type="Pfam" id="PF02744">
    <property type="entry name" value="GalP_UDP_tr_C"/>
    <property type="match status" value="1"/>
</dbReference>
<keyword evidence="8" id="KW-0862">Zinc</keyword>
<reference evidence="17" key="1">
    <citation type="submission" date="2015-09" db="EMBL/GenBank/DDBJ databases">
        <title>Scylla olivacea transcriptome.</title>
        <authorList>
            <person name="Ikhwanuddin M."/>
        </authorList>
    </citation>
    <scope>NUCLEOTIDE SEQUENCE</scope>
</reference>
<dbReference type="EC" id="2.7.7.12" evidence="13"/>
<dbReference type="PIRSF" id="PIRSF000808">
    <property type="entry name" value="GalT"/>
    <property type="match status" value="1"/>
</dbReference>
<dbReference type="FunFam" id="3.30.428.10:FF:000002">
    <property type="entry name" value="Galactose-1-phosphate uridylyltransferase"/>
    <property type="match status" value="1"/>
</dbReference>
<comment type="cofactor">
    <cofactor evidence="2">
        <name>Zn(2+)</name>
        <dbReference type="ChEBI" id="CHEBI:29105"/>
    </cofactor>
</comment>
<proteinExistence type="inferred from homology"/>
<evidence type="ECO:0000259" key="16">
    <source>
        <dbReference type="Pfam" id="PF02744"/>
    </source>
</evidence>
<comment type="similarity">
    <text evidence="4 13">Belongs to the galactose-1-phosphate uridylyltransferase type 1 family.</text>
</comment>
<dbReference type="UniPathway" id="UPA00214"/>
<dbReference type="SUPFAM" id="SSF54197">
    <property type="entry name" value="HIT-like"/>
    <property type="match status" value="2"/>
</dbReference>
<evidence type="ECO:0000256" key="8">
    <source>
        <dbReference type="ARBA" id="ARBA00022833"/>
    </source>
</evidence>
<dbReference type="CDD" id="cd00608">
    <property type="entry name" value="GalT"/>
    <property type="match status" value="1"/>
</dbReference>
<dbReference type="GO" id="GO:0033499">
    <property type="term" value="P:galactose catabolic process via UDP-galactose, Leloir pathway"/>
    <property type="evidence" value="ECO:0007669"/>
    <property type="project" value="TreeGrafter"/>
</dbReference>